<gene>
    <name evidence="2" type="ORF">HKI87_01g08390</name>
</gene>
<dbReference type="InterPro" id="IPR011992">
    <property type="entry name" value="EF-hand-dom_pair"/>
</dbReference>
<proteinExistence type="predicted"/>
<feature type="region of interest" description="Disordered" evidence="1">
    <location>
        <begin position="1"/>
        <end position="21"/>
    </location>
</feature>
<keyword evidence="3" id="KW-1185">Reference proteome</keyword>
<dbReference type="AlphaFoldDB" id="A0AAX4NZP0"/>
<organism evidence="2 3">
    <name type="scientific">Chloropicon roscoffensis</name>
    <dbReference type="NCBI Taxonomy" id="1461544"/>
    <lineage>
        <taxon>Eukaryota</taxon>
        <taxon>Viridiplantae</taxon>
        <taxon>Chlorophyta</taxon>
        <taxon>Chloropicophyceae</taxon>
        <taxon>Chloropicales</taxon>
        <taxon>Chloropicaceae</taxon>
        <taxon>Chloropicon</taxon>
    </lineage>
</organism>
<protein>
    <submittedName>
        <fullName evidence="2">Uncharacterized protein</fullName>
    </submittedName>
</protein>
<dbReference type="SUPFAM" id="SSF47473">
    <property type="entry name" value="EF-hand"/>
    <property type="match status" value="1"/>
</dbReference>
<evidence type="ECO:0000256" key="1">
    <source>
        <dbReference type="SAM" id="MobiDB-lite"/>
    </source>
</evidence>
<evidence type="ECO:0000313" key="3">
    <source>
        <dbReference type="Proteomes" id="UP001472866"/>
    </source>
</evidence>
<sequence length="180" mass="19186">MGDEKPETTGEEAPAAAGEAEDNVLSSIFDKYESDVKGKMLSKYFSKALAEAGVDLPEVEVRDLTFLADPKSCGWIKKEDFLRVTNVARDQQADADKLVALIQSHYGEGSVNLEDLGSLLREAGGLGAGSEEEGEWRRVMEAAAGADGKADAGDLVRSLLHPEGKCSESPLDSISINLAQ</sequence>
<dbReference type="Proteomes" id="UP001472866">
    <property type="component" value="Chromosome 01"/>
</dbReference>
<accession>A0AAX4NZP0</accession>
<name>A0AAX4NZP0_9CHLO</name>
<evidence type="ECO:0000313" key="2">
    <source>
        <dbReference type="EMBL" id="WZN59313.1"/>
    </source>
</evidence>
<reference evidence="2 3" key="1">
    <citation type="submission" date="2024-03" db="EMBL/GenBank/DDBJ databases">
        <title>Complete genome sequence of the green alga Chloropicon roscoffensis RCC1871.</title>
        <authorList>
            <person name="Lemieux C."/>
            <person name="Pombert J.-F."/>
            <person name="Otis C."/>
            <person name="Turmel M."/>
        </authorList>
    </citation>
    <scope>NUCLEOTIDE SEQUENCE [LARGE SCALE GENOMIC DNA]</scope>
    <source>
        <strain evidence="2 3">RCC1871</strain>
    </source>
</reference>
<dbReference type="Gene3D" id="1.10.238.10">
    <property type="entry name" value="EF-hand"/>
    <property type="match status" value="1"/>
</dbReference>
<dbReference type="EMBL" id="CP151501">
    <property type="protein sequence ID" value="WZN59313.1"/>
    <property type="molecule type" value="Genomic_DNA"/>
</dbReference>